<dbReference type="Proteomes" id="UP000663829">
    <property type="component" value="Unassembled WGS sequence"/>
</dbReference>
<dbReference type="AlphaFoldDB" id="A0A815UBG7"/>
<feature type="chain" id="PRO_5035607919" evidence="1">
    <location>
        <begin position="24"/>
        <end position="167"/>
    </location>
</feature>
<proteinExistence type="predicted"/>
<evidence type="ECO:0000313" key="2">
    <source>
        <dbReference type="EMBL" id="CAF1516610.1"/>
    </source>
</evidence>
<comment type="caution">
    <text evidence="2">The sequence shown here is derived from an EMBL/GenBank/DDBJ whole genome shotgun (WGS) entry which is preliminary data.</text>
</comment>
<organism evidence="2 4">
    <name type="scientific">Didymodactylos carnosus</name>
    <dbReference type="NCBI Taxonomy" id="1234261"/>
    <lineage>
        <taxon>Eukaryota</taxon>
        <taxon>Metazoa</taxon>
        <taxon>Spiralia</taxon>
        <taxon>Gnathifera</taxon>
        <taxon>Rotifera</taxon>
        <taxon>Eurotatoria</taxon>
        <taxon>Bdelloidea</taxon>
        <taxon>Philodinida</taxon>
        <taxon>Philodinidae</taxon>
        <taxon>Didymodactylos</taxon>
    </lineage>
</organism>
<feature type="signal peptide" evidence="1">
    <location>
        <begin position="1"/>
        <end position="23"/>
    </location>
</feature>
<evidence type="ECO:0000313" key="4">
    <source>
        <dbReference type="Proteomes" id="UP000663829"/>
    </source>
</evidence>
<accession>A0A815UBG7</accession>
<evidence type="ECO:0000313" key="3">
    <source>
        <dbReference type="EMBL" id="CAF4376470.1"/>
    </source>
</evidence>
<evidence type="ECO:0000256" key="1">
    <source>
        <dbReference type="SAM" id="SignalP"/>
    </source>
</evidence>
<protein>
    <submittedName>
        <fullName evidence="2">Uncharacterized protein</fullName>
    </submittedName>
</protein>
<dbReference type="EMBL" id="CAJNOQ010023519">
    <property type="protein sequence ID" value="CAF1516610.1"/>
    <property type="molecule type" value="Genomic_DNA"/>
</dbReference>
<gene>
    <name evidence="2" type="ORF">GPM918_LOCUS37357</name>
    <name evidence="3" type="ORF">SRO942_LOCUS38120</name>
</gene>
<keyword evidence="4" id="KW-1185">Reference proteome</keyword>
<dbReference type="EMBL" id="CAJOBC010089063">
    <property type="protein sequence ID" value="CAF4376470.1"/>
    <property type="molecule type" value="Genomic_DNA"/>
</dbReference>
<keyword evidence="1" id="KW-0732">Signal</keyword>
<name>A0A815UBG7_9BILA</name>
<sequence>MTASNFTRDILIVFYLLINFLKQINIEEKPELSDKIEFVTIDPNTQHINKNDVPGDLLWNKQLYDKWISSSVLIRKQHDKLSGSNRTTIFDISVMVITGRIHHRKRSDIIMSTWGGHQIPYGNLHFISDSDDNLLPILQVMNETADYWKSQRKWILGKQTEGLEHSV</sequence>
<reference evidence="2" key="1">
    <citation type="submission" date="2021-02" db="EMBL/GenBank/DDBJ databases">
        <authorList>
            <person name="Nowell W R."/>
        </authorList>
    </citation>
    <scope>NUCLEOTIDE SEQUENCE</scope>
</reference>
<dbReference type="Proteomes" id="UP000681722">
    <property type="component" value="Unassembled WGS sequence"/>
</dbReference>
<dbReference type="OrthoDB" id="414175at2759"/>